<gene>
    <name evidence="1" type="ORF">EURHEDRAFT_412272</name>
</gene>
<name>A0A017SGN9_ASPRC</name>
<sequence>MTHNIPSITLLCMEKKYISALESALPKHWRAYDSKAPKPKITLTTLHESLRTVPETTKFDLIVSPANSYGLLDGAFDDAISRSFCVRHKLPYETLTYAVQDVLYEKHRGFAPPGSCTLVRFPEKMLEKEHMNEWGCRWIAICPTMRLPTNVVWDREVVYECVWSLLCEVERHNRGQEGGMCAGGERKEKNRIETVLMTPMATGVGKVSPERWAAQVVLALKHFVDAVERPERWGRLTWMELGTDAMEVSNTY</sequence>
<dbReference type="STRING" id="1388766.A0A017SGN9"/>
<dbReference type="GeneID" id="63696989"/>
<dbReference type="SUPFAM" id="SSF52949">
    <property type="entry name" value="Macro domain-like"/>
    <property type="match status" value="1"/>
</dbReference>
<keyword evidence="2" id="KW-1185">Reference proteome</keyword>
<dbReference type="OrthoDB" id="6082470at2759"/>
<evidence type="ECO:0000313" key="1">
    <source>
        <dbReference type="EMBL" id="EYE95455.1"/>
    </source>
</evidence>
<dbReference type="AlphaFoldDB" id="A0A017SGN9"/>
<dbReference type="Proteomes" id="UP000019804">
    <property type="component" value="Unassembled WGS sequence"/>
</dbReference>
<evidence type="ECO:0000313" key="2">
    <source>
        <dbReference type="Proteomes" id="UP000019804"/>
    </source>
</evidence>
<proteinExistence type="predicted"/>
<dbReference type="HOGENOM" id="CLU_046550_6_0_1"/>
<organism evidence="1 2">
    <name type="scientific">Aspergillus ruber (strain CBS 135680)</name>
    <dbReference type="NCBI Taxonomy" id="1388766"/>
    <lineage>
        <taxon>Eukaryota</taxon>
        <taxon>Fungi</taxon>
        <taxon>Dikarya</taxon>
        <taxon>Ascomycota</taxon>
        <taxon>Pezizomycotina</taxon>
        <taxon>Eurotiomycetes</taxon>
        <taxon>Eurotiomycetidae</taxon>
        <taxon>Eurotiales</taxon>
        <taxon>Aspergillaceae</taxon>
        <taxon>Aspergillus</taxon>
        <taxon>Aspergillus subgen. Aspergillus</taxon>
    </lineage>
</organism>
<dbReference type="Gene3D" id="3.40.220.10">
    <property type="entry name" value="Leucine Aminopeptidase, subunit E, domain 1"/>
    <property type="match status" value="1"/>
</dbReference>
<protein>
    <submittedName>
        <fullName evidence="1">Macro domain-like protein</fullName>
    </submittedName>
</protein>
<dbReference type="RefSeq" id="XP_040639143.1">
    <property type="nucleotide sequence ID" value="XM_040781865.1"/>
</dbReference>
<dbReference type="InterPro" id="IPR043472">
    <property type="entry name" value="Macro_dom-like"/>
</dbReference>
<dbReference type="EMBL" id="KK088422">
    <property type="protein sequence ID" value="EYE95455.1"/>
    <property type="molecule type" value="Genomic_DNA"/>
</dbReference>
<accession>A0A017SGN9</accession>
<reference evidence="2" key="1">
    <citation type="journal article" date="2014" name="Nat. Commun.">
        <title>Genomic adaptations of the halophilic Dead Sea filamentous fungus Eurotium rubrum.</title>
        <authorList>
            <person name="Kis-Papo T."/>
            <person name="Weig A.R."/>
            <person name="Riley R."/>
            <person name="Persoh D."/>
            <person name="Salamov A."/>
            <person name="Sun H."/>
            <person name="Lipzen A."/>
            <person name="Wasser S.P."/>
            <person name="Rambold G."/>
            <person name="Grigoriev I.V."/>
            <person name="Nevo E."/>
        </authorList>
    </citation>
    <scope>NUCLEOTIDE SEQUENCE [LARGE SCALE GENOMIC DNA]</scope>
    <source>
        <strain evidence="2">CBS 135680</strain>
    </source>
</reference>